<reference evidence="2" key="1">
    <citation type="submission" date="2023-08" db="EMBL/GenBank/DDBJ databases">
        <title>A de novo genome assembly of Solanum verrucosum Schlechtendal, a Mexican diploid species geographically isolated from the other diploid A-genome species in potato relatives.</title>
        <authorList>
            <person name="Hosaka K."/>
        </authorList>
    </citation>
    <scope>NUCLEOTIDE SEQUENCE</scope>
    <source>
        <tissue evidence="2">Young leaves</tissue>
    </source>
</reference>
<name>A0AAF0PWT7_SOLVR</name>
<dbReference type="Proteomes" id="UP001234989">
    <property type="component" value="Chromosome 1"/>
</dbReference>
<evidence type="ECO:0000259" key="1">
    <source>
        <dbReference type="Pfam" id="PF17919"/>
    </source>
</evidence>
<organism evidence="2 3">
    <name type="scientific">Solanum verrucosum</name>
    <dbReference type="NCBI Taxonomy" id="315347"/>
    <lineage>
        <taxon>Eukaryota</taxon>
        <taxon>Viridiplantae</taxon>
        <taxon>Streptophyta</taxon>
        <taxon>Embryophyta</taxon>
        <taxon>Tracheophyta</taxon>
        <taxon>Spermatophyta</taxon>
        <taxon>Magnoliopsida</taxon>
        <taxon>eudicotyledons</taxon>
        <taxon>Gunneridae</taxon>
        <taxon>Pentapetalae</taxon>
        <taxon>asterids</taxon>
        <taxon>lamiids</taxon>
        <taxon>Solanales</taxon>
        <taxon>Solanaceae</taxon>
        <taxon>Solanoideae</taxon>
        <taxon>Solaneae</taxon>
        <taxon>Solanum</taxon>
    </lineage>
</organism>
<evidence type="ECO:0000313" key="3">
    <source>
        <dbReference type="Proteomes" id="UP001234989"/>
    </source>
</evidence>
<dbReference type="Pfam" id="PF17919">
    <property type="entry name" value="RT_RNaseH_2"/>
    <property type="match status" value="1"/>
</dbReference>
<gene>
    <name evidence="2" type="ORF">MTR67_002764</name>
</gene>
<dbReference type="SUPFAM" id="SSF56672">
    <property type="entry name" value="DNA/RNA polymerases"/>
    <property type="match status" value="1"/>
</dbReference>
<dbReference type="PANTHER" id="PTHR34072">
    <property type="entry name" value="ENZYMATIC POLYPROTEIN-RELATED"/>
    <property type="match status" value="1"/>
</dbReference>
<evidence type="ECO:0000313" key="2">
    <source>
        <dbReference type="EMBL" id="WMV09379.1"/>
    </source>
</evidence>
<feature type="domain" description="Reverse transcriptase/retrotransposon-derived protein RNase H-like" evidence="1">
    <location>
        <begin position="32"/>
        <end position="109"/>
    </location>
</feature>
<dbReference type="InterPro" id="IPR043502">
    <property type="entry name" value="DNA/RNA_pol_sf"/>
</dbReference>
<accession>A0AAF0PWT7</accession>
<sequence>MDAVKTWPGPLTPSDNRRFLGLACSYRSLLKACEKSFQEFKNRLTSAPVLTLPKGTNGFVVYCDASRVGLGGVLMQNGKVIDYASRKLKVHEKNYPTHYLELAASLQYVYSQMYLNLCQRR</sequence>
<protein>
    <recommendedName>
        <fullName evidence="1">Reverse transcriptase/retrotransposon-derived protein RNase H-like domain-containing protein</fullName>
    </recommendedName>
</protein>
<keyword evidence="3" id="KW-1185">Reference proteome</keyword>
<dbReference type="PANTHER" id="PTHR34072:SF52">
    <property type="entry name" value="RIBONUCLEASE H"/>
    <property type="match status" value="1"/>
</dbReference>
<dbReference type="EMBL" id="CP133612">
    <property type="protein sequence ID" value="WMV09379.1"/>
    <property type="molecule type" value="Genomic_DNA"/>
</dbReference>
<dbReference type="InterPro" id="IPR041577">
    <property type="entry name" value="RT_RNaseH_2"/>
</dbReference>
<dbReference type="AlphaFoldDB" id="A0AAF0PWT7"/>
<proteinExistence type="predicted"/>